<name>A0A401GL75_9APHY</name>
<dbReference type="RefSeq" id="XP_027613836.1">
    <property type="nucleotide sequence ID" value="XM_027758035.1"/>
</dbReference>
<protein>
    <recommendedName>
        <fullName evidence="5">MYND-type domain-containing protein</fullName>
    </recommendedName>
</protein>
<comment type="caution">
    <text evidence="6">The sequence shown here is derived from an EMBL/GenBank/DDBJ whole genome shotgun (WGS) entry which is preliminary data.</text>
</comment>
<evidence type="ECO:0000259" key="5">
    <source>
        <dbReference type="PROSITE" id="PS50865"/>
    </source>
</evidence>
<dbReference type="GO" id="GO:0008270">
    <property type="term" value="F:zinc ion binding"/>
    <property type="evidence" value="ECO:0007669"/>
    <property type="project" value="UniProtKB-KW"/>
</dbReference>
<evidence type="ECO:0000256" key="2">
    <source>
        <dbReference type="ARBA" id="ARBA00022771"/>
    </source>
</evidence>
<dbReference type="Gene3D" id="6.10.140.2220">
    <property type="match status" value="1"/>
</dbReference>
<evidence type="ECO:0000313" key="7">
    <source>
        <dbReference type="Proteomes" id="UP000287166"/>
    </source>
</evidence>
<dbReference type="Pfam" id="PF01753">
    <property type="entry name" value="zf-MYND"/>
    <property type="match status" value="1"/>
</dbReference>
<dbReference type="EMBL" id="BFAD01000004">
    <property type="protein sequence ID" value="GBE82923.1"/>
    <property type="molecule type" value="Genomic_DNA"/>
</dbReference>
<dbReference type="SUPFAM" id="SSF144232">
    <property type="entry name" value="HIT/MYND zinc finger-like"/>
    <property type="match status" value="1"/>
</dbReference>
<dbReference type="AlphaFoldDB" id="A0A401GL75"/>
<dbReference type="GeneID" id="38779840"/>
<keyword evidence="3" id="KW-0862">Zinc</keyword>
<evidence type="ECO:0000313" key="6">
    <source>
        <dbReference type="EMBL" id="GBE82923.1"/>
    </source>
</evidence>
<sequence>MNGHSNFSILAKVEARLASATAGTQLLKMSRSLFGEDFTSAPLRNPPIETGMTDTLKRLNDIVLKTSAISQAEYIQIPDLLRRVMHLLRVYYDAKISGRKPAEFKYCDARDIHDVGLDLHRAGVYLQLSPARLRALFSAAPDIEAFLLDEEIDIGQWRLEAQEVSDSVDADPESDDDDRERVMQLEDSSGSDLAAYHMVYFVADLLVAFVLIPPVDITERRRAERAMGRLVQYSTLPMWRRALGDPLTDTLRPLYASKESLVRFAHAGGLPSLYDDWAQSSAKDGYCKKAVEMLPSRAWEHQTEASLKGVMLGLIHKLEADGEDLVATPLFARIIHEIYSRYGLEPFARGSTLSHSTILFLFLHRRIARKPDAYRTQSALLALLKKYQNVPRTTRKRHGWISLPVSGRWDCLTGLDFGCANLTCPEKDALEKLKEKRVRGVRDPEVEDQLFRWGGASKACKSCLYVSYCSRTCQKADWKRHKPQCQLHSAKDQSQVEVEI</sequence>
<gene>
    <name evidence="6" type="ORF">SCP_0413100</name>
</gene>
<keyword evidence="2 4" id="KW-0863">Zinc-finger</keyword>
<organism evidence="6 7">
    <name type="scientific">Sparassis crispa</name>
    <dbReference type="NCBI Taxonomy" id="139825"/>
    <lineage>
        <taxon>Eukaryota</taxon>
        <taxon>Fungi</taxon>
        <taxon>Dikarya</taxon>
        <taxon>Basidiomycota</taxon>
        <taxon>Agaricomycotina</taxon>
        <taxon>Agaricomycetes</taxon>
        <taxon>Polyporales</taxon>
        <taxon>Sparassidaceae</taxon>
        <taxon>Sparassis</taxon>
    </lineage>
</organism>
<reference evidence="6 7" key="1">
    <citation type="journal article" date="2018" name="Sci. Rep.">
        <title>Genome sequence of the cauliflower mushroom Sparassis crispa (Hanabiratake) and its association with beneficial usage.</title>
        <authorList>
            <person name="Kiyama R."/>
            <person name="Furutani Y."/>
            <person name="Kawaguchi K."/>
            <person name="Nakanishi T."/>
        </authorList>
    </citation>
    <scope>NUCLEOTIDE SEQUENCE [LARGE SCALE GENOMIC DNA]</scope>
</reference>
<proteinExistence type="predicted"/>
<dbReference type="InterPro" id="IPR002893">
    <property type="entry name" value="Znf_MYND"/>
</dbReference>
<evidence type="ECO:0000256" key="3">
    <source>
        <dbReference type="ARBA" id="ARBA00022833"/>
    </source>
</evidence>
<evidence type="ECO:0000256" key="4">
    <source>
        <dbReference type="PROSITE-ProRule" id="PRU00134"/>
    </source>
</evidence>
<keyword evidence="7" id="KW-1185">Reference proteome</keyword>
<feature type="domain" description="MYND-type" evidence="5">
    <location>
        <begin position="421"/>
        <end position="485"/>
    </location>
</feature>
<dbReference type="InParanoid" id="A0A401GL75"/>
<dbReference type="PROSITE" id="PS50865">
    <property type="entry name" value="ZF_MYND_2"/>
    <property type="match status" value="1"/>
</dbReference>
<accession>A0A401GL75</accession>
<dbReference type="Proteomes" id="UP000287166">
    <property type="component" value="Unassembled WGS sequence"/>
</dbReference>
<keyword evidence="1" id="KW-0479">Metal-binding</keyword>
<evidence type="ECO:0000256" key="1">
    <source>
        <dbReference type="ARBA" id="ARBA00022723"/>
    </source>
</evidence>
<dbReference type="OrthoDB" id="10257049at2759"/>